<dbReference type="Gene3D" id="4.10.60.10">
    <property type="entry name" value="Zinc finger, CCHC-type"/>
    <property type="match status" value="1"/>
</dbReference>
<organism evidence="4 5">
    <name type="scientific">Aspergillus felis</name>
    <dbReference type="NCBI Taxonomy" id="1287682"/>
    <lineage>
        <taxon>Eukaryota</taxon>
        <taxon>Fungi</taxon>
        <taxon>Dikarya</taxon>
        <taxon>Ascomycota</taxon>
        <taxon>Pezizomycotina</taxon>
        <taxon>Eurotiomycetes</taxon>
        <taxon>Eurotiomycetidae</taxon>
        <taxon>Eurotiales</taxon>
        <taxon>Aspergillaceae</taxon>
        <taxon>Aspergillus</taxon>
        <taxon>Aspergillus subgen. Fumigati</taxon>
    </lineage>
</organism>
<keyword evidence="5" id="KW-1185">Reference proteome</keyword>
<dbReference type="AlphaFoldDB" id="A0A8H6R0Y4"/>
<dbReference type="GO" id="GO:0003676">
    <property type="term" value="F:nucleic acid binding"/>
    <property type="evidence" value="ECO:0007669"/>
    <property type="project" value="InterPro"/>
</dbReference>
<dbReference type="SMART" id="SM00343">
    <property type="entry name" value="ZnF_C2HC"/>
    <property type="match status" value="1"/>
</dbReference>
<name>A0A8H6R0Y4_9EURO</name>
<sequence>MARKQHTCYVCGQRGHMAWQCVQAEAAELVMRRRIAAQMPSQQPRGGRGGFRRGRGGGLAWLSKLDKRPRAKLEAFCCTHHGPSVWQCRCAYPEGPVATGYSDDSFRDFIAAFAAMLRFSNSVRIIEISQVHGLCPEWIQVSILKDFINLRRLRVEFCAPWDLEMFEVNNQYQQSLLDLAIGQDTHFDIDFYAYDATSSGEWNVISQSIQDSLYETTGASGPTPRATPLLPPLFSPPPLGHRPSVVLPGLAGNPGELSMPTVPKDEQSLIDCVVKAAIPANPILPLPPLDRPVHGRAAAPGSGPGLLG</sequence>
<dbReference type="SUPFAM" id="SSF57756">
    <property type="entry name" value="Retrovirus zinc finger-like domains"/>
    <property type="match status" value="1"/>
</dbReference>
<comment type="caution">
    <text evidence="4">The sequence shown here is derived from an EMBL/GenBank/DDBJ whole genome shotgun (WGS) entry which is preliminary data.</text>
</comment>
<keyword evidence="1" id="KW-0862">Zinc</keyword>
<dbReference type="EMBL" id="JACBAG010001776">
    <property type="protein sequence ID" value="KAF7182493.1"/>
    <property type="molecule type" value="Genomic_DNA"/>
</dbReference>
<proteinExistence type="predicted"/>
<keyword evidence="1" id="KW-0479">Metal-binding</keyword>
<dbReference type="PROSITE" id="PS50158">
    <property type="entry name" value="ZF_CCHC"/>
    <property type="match status" value="1"/>
</dbReference>
<protein>
    <recommendedName>
        <fullName evidence="3">CCHC-type domain-containing protein</fullName>
    </recommendedName>
</protein>
<evidence type="ECO:0000313" key="5">
    <source>
        <dbReference type="Proteomes" id="UP000641853"/>
    </source>
</evidence>
<gene>
    <name evidence="4" type="ORF">CNMCM7691_002063</name>
</gene>
<dbReference type="Proteomes" id="UP000641853">
    <property type="component" value="Unassembled WGS sequence"/>
</dbReference>
<accession>A0A8H6R0Y4</accession>
<dbReference type="GO" id="GO:0008270">
    <property type="term" value="F:zinc ion binding"/>
    <property type="evidence" value="ECO:0007669"/>
    <property type="project" value="UniProtKB-KW"/>
</dbReference>
<dbReference type="InterPro" id="IPR001878">
    <property type="entry name" value="Znf_CCHC"/>
</dbReference>
<evidence type="ECO:0000313" key="4">
    <source>
        <dbReference type="EMBL" id="KAF7182493.1"/>
    </source>
</evidence>
<evidence type="ECO:0000259" key="3">
    <source>
        <dbReference type="PROSITE" id="PS50158"/>
    </source>
</evidence>
<evidence type="ECO:0000256" key="1">
    <source>
        <dbReference type="PROSITE-ProRule" id="PRU00047"/>
    </source>
</evidence>
<dbReference type="InterPro" id="IPR036875">
    <property type="entry name" value="Znf_CCHC_sf"/>
</dbReference>
<feature type="region of interest" description="Disordered" evidence="2">
    <location>
        <begin position="289"/>
        <end position="308"/>
    </location>
</feature>
<keyword evidence="1" id="KW-0863">Zinc-finger</keyword>
<reference evidence="4" key="1">
    <citation type="submission" date="2020-06" db="EMBL/GenBank/DDBJ databases">
        <title>Draft genome sequences of strains closely related to Aspergillus parafelis and Aspergillus hiratsukae.</title>
        <authorList>
            <person name="Dos Santos R.A.C."/>
            <person name="Rivero-Menendez O."/>
            <person name="Steenwyk J.L."/>
            <person name="Mead M.E."/>
            <person name="Goldman G.H."/>
            <person name="Alastruey-Izquierdo A."/>
            <person name="Rokas A."/>
        </authorList>
    </citation>
    <scope>NUCLEOTIDE SEQUENCE</scope>
    <source>
        <strain evidence="4">CNM-CM7691</strain>
    </source>
</reference>
<evidence type="ECO:0000256" key="2">
    <source>
        <dbReference type="SAM" id="MobiDB-lite"/>
    </source>
</evidence>
<feature type="domain" description="CCHC-type" evidence="3">
    <location>
        <begin position="8"/>
        <end position="21"/>
    </location>
</feature>